<organism evidence="3 4">
    <name type="scientific">Helicoverpa armigera</name>
    <name type="common">Cotton bollworm</name>
    <name type="synonym">Heliothis armigera</name>
    <dbReference type="NCBI Taxonomy" id="29058"/>
    <lineage>
        <taxon>Eukaryota</taxon>
        <taxon>Metazoa</taxon>
        <taxon>Ecdysozoa</taxon>
        <taxon>Arthropoda</taxon>
        <taxon>Hexapoda</taxon>
        <taxon>Insecta</taxon>
        <taxon>Pterygota</taxon>
        <taxon>Neoptera</taxon>
        <taxon>Endopterygota</taxon>
        <taxon>Lepidoptera</taxon>
        <taxon>Glossata</taxon>
        <taxon>Ditrysia</taxon>
        <taxon>Noctuoidea</taxon>
        <taxon>Noctuidae</taxon>
        <taxon>Heliothinae</taxon>
        <taxon>Helicoverpa</taxon>
    </lineage>
</organism>
<dbReference type="PANTHER" id="PTHR45929">
    <property type="entry name" value="JAK PATHWAY SIGNAL TRANSDUCTION ADAPTOR MOLECULE"/>
    <property type="match status" value="1"/>
</dbReference>
<gene>
    <name evidence="3" type="primary">HaOG213758</name>
    <name evidence="3" type="ORF">B5X24_HaOG213758</name>
</gene>
<dbReference type="EMBL" id="KZ150353">
    <property type="protein sequence ID" value="PZC71246.1"/>
    <property type="molecule type" value="Genomic_DNA"/>
</dbReference>
<feature type="region of interest" description="Disordered" evidence="1">
    <location>
        <begin position="90"/>
        <end position="118"/>
    </location>
</feature>
<name>A0A2W1BEB2_HELAM</name>
<feature type="compositionally biased region" description="Low complexity" evidence="1">
    <location>
        <begin position="102"/>
        <end position="111"/>
    </location>
</feature>
<dbReference type="Pfam" id="PF00790">
    <property type="entry name" value="VHS"/>
    <property type="match status" value="1"/>
</dbReference>
<dbReference type="Gene3D" id="1.25.40.90">
    <property type="match status" value="1"/>
</dbReference>
<dbReference type="PROSITE" id="PS50179">
    <property type="entry name" value="VHS"/>
    <property type="match status" value="1"/>
</dbReference>
<dbReference type="GO" id="GO:0043328">
    <property type="term" value="P:protein transport to vacuole involved in ubiquitin-dependent protein catabolic process via the multivesicular body sorting pathway"/>
    <property type="evidence" value="ECO:0007669"/>
    <property type="project" value="TreeGrafter"/>
</dbReference>
<dbReference type="InterPro" id="IPR002014">
    <property type="entry name" value="VHS_dom"/>
</dbReference>
<dbReference type="GO" id="GO:0043130">
    <property type="term" value="F:ubiquitin binding"/>
    <property type="evidence" value="ECO:0007669"/>
    <property type="project" value="InterPro"/>
</dbReference>
<dbReference type="InterPro" id="IPR008942">
    <property type="entry name" value="ENTH_VHS"/>
</dbReference>
<dbReference type="AlphaFoldDB" id="A0A2W1BEB2"/>
<sequence>MEICDRAGASAQSAKECLRAVMRRLAHPDPHVQVHAATLLDACVANCGRAFHLEVASRDFETEFRRLVARAQPAVAARLRALLRKWAEGDPSHRGGLPHHSSPPAAASPSSRAQDETVEVLSTPEIQPWLSSIEQCLNELHEHQRRPIRDAHAHQPHDVRVVERGDGARFAEKLALFGRRGISAQSLGGDIARAVRGRAQSSQPHAAEAAGTQLLAQFQRVALHQVSGQHRGHVLAACDGLDLLLVALALQAAQQHAAR</sequence>
<dbReference type="GO" id="GO:0033565">
    <property type="term" value="C:ESCRT-0 complex"/>
    <property type="evidence" value="ECO:0007669"/>
    <property type="project" value="TreeGrafter"/>
</dbReference>
<feature type="domain" description="VHS" evidence="2">
    <location>
        <begin position="1"/>
        <end position="88"/>
    </location>
</feature>
<reference evidence="3 4" key="1">
    <citation type="journal article" date="2017" name="BMC Biol.">
        <title>Genomic innovations, transcriptional plasticity and gene loss underlying the evolution and divergence of two highly polyphagous and invasive Helicoverpa pest species.</title>
        <authorList>
            <person name="Pearce S.L."/>
            <person name="Clarke D.F."/>
            <person name="East P.D."/>
            <person name="Elfekih S."/>
            <person name="Gordon K.H."/>
            <person name="Jermiin L.S."/>
            <person name="McGaughran A."/>
            <person name="Oakeshott J.G."/>
            <person name="Papanikolaou A."/>
            <person name="Perera O.P."/>
            <person name="Rane R.V."/>
            <person name="Richards S."/>
            <person name="Tay W.T."/>
            <person name="Walsh T.K."/>
            <person name="Anderson A."/>
            <person name="Anderson C.J."/>
            <person name="Asgari S."/>
            <person name="Board P.G."/>
            <person name="Bretschneider A."/>
            <person name="Campbell P.M."/>
            <person name="Chertemps T."/>
            <person name="Christeller J.T."/>
            <person name="Coppin C.W."/>
            <person name="Downes S.J."/>
            <person name="Duan G."/>
            <person name="Farnsworth C.A."/>
            <person name="Good R.T."/>
            <person name="Han L.B."/>
            <person name="Han Y.C."/>
            <person name="Hatje K."/>
            <person name="Horne I."/>
            <person name="Huang Y.P."/>
            <person name="Hughes D.S."/>
            <person name="Jacquin-Joly E."/>
            <person name="James W."/>
            <person name="Jhangiani S."/>
            <person name="Kollmar M."/>
            <person name="Kuwar S.S."/>
            <person name="Li S."/>
            <person name="Liu N.Y."/>
            <person name="Maibeche M.T."/>
            <person name="Miller J.R."/>
            <person name="Montagne N."/>
            <person name="Perry T."/>
            <person name="Qu J."/>
            <person name="Song S.V."/>
            <person name="Sutton G.G."/>
            <person name="Vogel H."/>
            <person name="Walenz B.P."/>
            <person name="Xu W."/>
            <person name="Zhang H.J."/>
            <person name="Zou Z."/>
            <person name="Batterham P."/>
            <person name="Edwards O.R."/>
            <person name="Feyereisen R."/>
            <person name="Gibbs R.A."/>
            <person name="Heckel D.G."/>
            <person name="McGrath A."/>
            <person name="Robin C."/>
            <person name="Scherer S.E."/>
            <person name="Worley K.C."/>
            <person name="Wu Y.D."/>
        </authorList>
    </citation>
    <scope>NUCLEOTIDE SEQUENCE [LARGE SCALE GENOMIC DNA]</scope>
    <source>
        <strain evidence="3">Harm_GR_Male_#8</strain>
        <tissue evidence="3">Whole organism</tissue>
    </source>
</reference>
<dbReference type="InterPro" id="IPR050670">
    <property type="entry name" value="STAM"/>
</dbReference>
<proteinExistence type="predicted"/>
<evidence type="ECO:0000256" key="1">
    <source>
        <dbReference type="SAM" id="MobiDB-lite"/>
    </source>
</evidence>
<evidence type="ECO:0000313" key="3">
    <source>
        <dbReference type="EMBL" id="PZC71246.1"/>
    </source>
</evidence>
<dbReference type="GO" id="GO:0035091">
    <property type="term" value="F:phosphatidylinositol binding"/>
    <property type="evidence" value="ECO:0007669"/>
    <property type="project" value="InterPro"/>
</dbReference>
<dbReference type="OrthoDB" id="10068368at2759"/>
<evidence type="ECO:0000313" key="4">
    <source>
        <dbReference type="Proteomes" id="UP000249218"/>
    </source>
</evidence>
<accession>A0A2W1BEB2</accession>
<protein>
    <recommendedName>
        <fullName evidence="2">VHS domain-containing protein</fullName>
    </recommendedName>
</protein>
<dbReference type="SUPFAM" id="SSF48464">
    <property type="entry name" value="ENTH/VHS domain"/>
    <property type="match status" value="1"/>
</dbReference>
<dbReference type="SMART" id="SM00288">
    <property type="entry name" value="VHS"/>
    <property type="match status" value="1"/>
</dbReference>
<dbReference type="Proteomes" id="UP000249218">
    <property type="component" value="Unassembled WGS sequence"/>
</dbReference>
<evidence type="ECO:0000259" key="2">
    <source>
        <dbReference type="PROSITE" id="PS50179"/>
    </source>
</evidence>
<dbReference type="PANTHER" id="PTHR45929:SF3">
    <property type="entry name" value="JAK PATHWAY SIGNAL TRANSDUCTION ADAPTOR MOLECULE"/>
    <property type="match status" value="1"/>
</dbReference>
<keyword evidence="4" id="KW-1185">Reference proteome</keyword>